<protein>
    <recommendedName>
        <fullName evidence="5">DNA primase</fullName>
    </recommendedName>
</protein>
<comment type="caution">
    <text evidence="3">The sequence shown here is derived from an EMBL/GenBank/DDBJ whole genome shotgun (WGS) entry which is preliminary data.</text>
</comment>
<name>A0ABW4Q108_9MICC</name>
<reference evidence="4" key="1">
    <citation type="journal article" date="2019" name="Int. J. Syst. Evol. Microbiol.">
        <title>The Global Catalogue of Microorganisms (GCM) 10K type strain sequencing project: providing services to taxonomists for standard genome sequencing and annotation.</title>
        <authorList>
            <consortium name="The Broad Institute Genomics Platform"/>
            <consortium name="The Broad Institute Genome Sequencing Center for Infectious Disease"/>
            <person name="Wu L."/>
            <person name="Ma J."/>
        </authorList>
    </citation>
    <scope>NUCLEOTIDE SEQUENCE [LARGE SCALE GENOMIC DNA]</scope>
    <source>
        <strain evidence="4">JCM 11496</strain>
    </source>
</reference>
<gene>
    <name evidence="3" type="ORF">ACFSFX_00015</name>
</gene>
<dbReference type="EMBL" id="JBHUGA010000001">
    <property type="protein sequence ID" value="MFD1844985.1"/>
    <property type="molecule type" value="Genomic_DNA"/>
</dbReference>
<dbReference type="RefSeq" id="WP_343876925.1">
    <property type="nucleotide sequence ID" value="NZ_BAAAIJ010000001.1"/>
</dbReference>
<keyword evidence="2" id="KW-0732">Signal</keyword>
<evidence type="ECO:0000256" key="1">
    <source>
        <dbReference type="SAM" id="MobiDB-lite"/>
    </source>
</evidence>
<organism evidence="3 4">
    <name type="scientific">Arthrobacter flavus</name>
    <dbReference type="NCBI Taxonomy" id="95172"/>
    <lineage>
        <taxon>Bacteria</taxon>
        <taxon>Bacillati</taxon>
        <taxon>Actinomycetota</taxon>
        <taxon>Actinomycetes</taxon>
        <taxon>Micrococcales</taxon>
        <taxon>Micrococcaceae</taxon>
        <taxon>Arthrobacter</taxon>
    </lineage>
</organism>
<evidence type="ECO:0008006" key="5">
    <source>
        <dbReference type="Google" id="ProtNLM"/>
    </source>
</evidence>
<feature type="chain" id="PRO_5046401032" description="DNA primase" evidence="2">
    <location>
        <begin position="24"/>
        <end position="68"/>
    </location>
</feature>
<evidence type="ECO:0000313" key="3">
    <source>
        <dbReference type="EMBL" id="MFD1844985.1"/>
    </source>
</evidence>
<sequence>MRNRVTALIGSVLLIFGALSLTGCDDTQLPQVPGVGDEGGGEDANENENENDEGGDENGSDEDGDEDD</sequence>
<evidence type="ECO:0000256" key="2">
    <source>
        <dbReference type="SAM" id="SignalP"/>
    </source>
</evidence>
<dbReference type="Proteomes" id="UP001597307">
    <property type="component" value="Unassembled WGS sequence"/>
</dbReference>
<accession>A0ABW4Q108</accession>
<feature type="compositionally biased region" description="Acidic residues" evidence="1">
    <location>
        <begin position="39"/>
        <end position="68"/>
    </location>
</feature>
<keyword evidence="4" id="KW-1185">Reference proteome</keyword>
<feature type="signal peptide" evidence="2">
    <location>
        <begin position="1"/>
        <end position="23"/>
    </location>
</feature>
<dbReference type="PROSITE" id="PS51257">
    <property type="entry name" value="PROKAR_LIPOPROTEIN"/>
    <property type="match status" value="1"/>
</dbReference>
<proteinExistence type="predicted"/>
<feature type="region of interest" description="Disordered" evidence="1">
    <location>
        <begin position="24"/>
        <end position="68"/>
    </location>
</feature>
<evidence type="ECO:0000313" key="4">
    <source>
        <dbReference type="Proteomes" id="UP001597307"/>
    </source>
</evidence>